<feature type="domain" description="EamA" evidence="5">
    <location>
        <begin position="19"/>
        <end position="142"/>
    </location>
</feature>
<evidence type="ECO:0000256" key="2">
    <source>
        <dbReference type="ARBA" id="ARBA00022692"/>
    </source>
</evidence>
<dbReference type="InterPro" id="IPR000620">
    <property type="entry name" value="EamA_dom"/>
</dbReference>
<feature type="domain" description="EamA" evidence="5">
    <location>
        <begin position="157"/>
        <end position="296"/>
    </location>
</feature>
<evidence type="ECO:0000256" key="3">
    <source>
        <dbReference type="ARBA" id="ARBA00022989"/>
    </source>
</evidence>
<dbReference type="OrthoDB" id="7158585at2"/>
<dbReference type="PANTHER" id="PTHR32322:SF9">
    <property type="entry name" value="AMINO-ACID METABOLITE EFFLUX PUMP-RELATED"/>
    <property type="match status" value="1"/>
</dbReference>
<evidence type="ECO:0000313" key="6">
    <source>
        <dbReference type="EMBL" id="CAB5682834.1"/>
    </source>
</evidence>
<sequence>MSLASPLPSAGMSQRDWLSALVVIVVWGLNFVVMKWGLATLSPLLLCALRFVAASLPFVWFVRRPQALPWWLLAAYGLVQGVGQFGLLFTGMKLGMPAGMASVVLQVQAFITMLLAAAFMGEKPQRWQWWGLVCAIAGLALIGAAHGDSPAEMTLAGFLITVGAAAMWASSNLLTRKAAQYGAYTPVGFIVWTSLFPIVPLLALSVGVDGVDAVAQQLQGIGWRELGVIAYLALLSTLLGYGLWTQLLQRYAASTVAPLSLLVPVIGLLSALLLLGERPTMWQWVGTLGVLVGMVVNQFGGRWLRR</sequence>
<dbReference type="Gene3D" id="1.10.3730.20">
    <property type="match status" value="1"/>
</dbReference>
<keyword evidence="2" id="KW-0812">Transmembrane</keyword>
<dbReference type="Proteomes" id="UP000834458">
    <property type="component" value="Unassembled WGS sequence"/>
</dbReference>
<gene>
    <name evidence="6" type="primary">eamA_1</name>
    <name evidence="6" type="ORF">GHA_01505</name>
</gene>
<reference evidence="6" key="1">
    <citation type="submission" date="2020-05" db="EMBL/GenBank/DDBJ databases">
        <authorList>
            <person name="Delgado-Blas J."/>
        </authorList>
    </citation>
    <scope>NUCLEOTIDE SEQUENCE</scope>
    <source>
        <strain evidence="6">BB1454</strain>
    </source>
</reference>
<dbReference type="SUPFAM" id="SSF103481">
    <property type="entry name" value="Multidrug resistance efflux transporter EmrE"/>
    <property type="match status" value="2"/>
</dbReference>
<evidence type="ECO:0000256" key="4">
    <source>
        <dbReference type="ARBA" id="ARBA00023136"/>
    </source>
</evidence>
<evidence type="ECO:0000256" key="1">
    <source>
        <dbReference type="ARBA" id="ARBA00004141"/>
    </source>
</evidence>
<dbReference type="RefSeq" id="WP_045266414.1">
    <property type="nucleotide sequence ID" value="NZ_CP104279.1"/>
</dbReference>
<evidence type="ECO:0000313" key="7">
    <source>
        <dbReference type="Proteomes" id="UP000834458"/>
    </source>
</evidence>
<dbReference type="Pfam" id="PF00892">
    <property type="entry name" value="EamA"/>
    <property type="match status" value="2"/>
</dbReference>
<keyword evidence="3" id="KW-1133">Transmembrane helix</keyword>
<dbReference type="PANTHER" id="PTHR32322">
    <property type="entry name" value="INNER MEMBRANE TRANSPORTER"/>
    <property type="match status" value="1"/>
</dbReference>
<dbReference type="InterPro" id="IPR050638">
    <property type="entry name" value="AA-Vitamin_Transporters"/>
</dbReference>
<keyword evidence="4" id="KW-0472">Membrane</keyword>
<comment type="subcellular location">
    <subcellularLocation>
        <location evidence="1">Membrane</location>
        <topology evidence="1">Multi-pass membrane protein</topology>
    </subcellularLocation>
</comment>
<protein>
    <submittedName>
        <fullName evidence="6">Probable amino-acid metabolite efflux pump</fullName>
    </submittedName>
</protein>
<organism evidence="6 7">
    <name type="scientific">Comamonas aquatica</name>
    <dbReference type="NCBI Taxonomy" id="225991"/>
    <lineage>
        <taxon>Bacteria</taxon>
        <taxon>Pseudomonadati</taxon>
        <taxon>Pseudomonadota</taxon>
        <taxon>Betaproteobacteria</taxon>
        <taxon>Burkholderiales</taxon>
        <taxon>Comamonadaceae</taxon>
        <taxon>Comamonas</taxon>
    </lineage>
</organism>
<dbReference type="GO" id="GO:0016020">
    <property type="term" value="C:membrane"/>
    <property type="evidence" value="ECO:0007669"/>
    <property type="project" value="UniProtKB-SubCell"/>
</dbReference>
<evidence type="ECO:0000259" key="5">
    <source>
        <dbReference type="Pfam" id="PF00892"/>
    </source>
</evidence>
<name>A0A1B2D2J1_9BURK</name>
<dbReference type="InterPro" id="IPR037185">
    <property type="entry name" value="EmrE-like"/>
</dbReference>
<dbReference type="EMBL" id="CAHPSC010000016">
    <property type="protein sequence ID" value="CAB5682834.1"/>
    <property type="molecule type" value="Genomic_DNA"/>
</dbReference>
<proteinExistence type="predicted"/>
<accession>A0A1B2D2J1</accession>
<dbReference type="AlphaFoldDB" id="A0A1B2D2J1"/>
<comment type="caution">
    <text evidence="6">The sequence shown here is derived from an EMBL/GenBank/DDBJ whole genome shotgun (WGS) entry which is preliminary data.</text>
</comment>
<dbReference type="eggNOG" id="COG0697">
    <property type="taxonomic scope" value="Bacteria"/>
</dbReference>